<dbReference type="OrthoDB" id="9760333at2"/>
<dbReference type="InterPro" id="IPR000531">
    <property type="entry name" value="Beta-barrel_TonB"/>
</dbReference>
<keyword evidence="13 14" id="KW-0998">Cell outer membrane</keyword>
<keyword evidence="10 15" id="KW-0798">TonB box</keyword>
<dbReference type="GO" id="GO:0015891">
    <property type="term" value="P:siderophore transport"/>
    <property type="evidence" value="ECO:0007669"/>
    <property type="project" value="InterPro"/>
</dbReference>
<dbReference type="GO" id="GO:0009279">
    <property type="term" value="C:cell outer membrane"/>
    <property type="evidence" value="ECO:0007669"/>
    <property type="project" value="UniProtKB-SubCell"/>
</dbReference>
<accession>A0A219B3X8</accession>
<keyword evidence="11 14" id="KW-0472">Membrane</keyword>
<evidence type="ECO:0000256" key="6">
    <source>
        <dbReference type="ARBA" id="ARBA00022692"/>
    </source>
</evidence>
<dbReference type="CDD" id="cd01347">
    <property type="entry name" value="ligand_gated_channel"/>
    <property type="match status" value="1"/>
</dbReference>
<dbReference type="InterPro" id="IPR039426">
    <property type="entry name" value="TonB-dep_rcpt-like"/>
</dbReference>
<evidence type="ECO:0000256" key="16">
    <source>
        <dbReference type="SAM" id="SignalP"/>
    </source>
</evidence>
<keyword evidence="4 14" id="KW-1134">Transmembrane beta strand</keyword>
<dbReference type="InterPro" id="IPR037066">
    <property type="entry name" value="Plug_dom_sf"/>
</dbReference>
<feature type="domain" description="TonB-dependent receptor-like beta-barrel" evidence="17">
    <location>
        <begin position="244"/>
        <end position="693"/>
    </location>
</feature>
<dbReference type="Gene3D" id="2.40.170.20">
    <property type="entry name" value="TonB-dependent receptor, beta-barrel domain"/>
    <property type="match status" value="1"/>
</dbReference>
<dbReference type="Pfam" id="PF00593">
    <property type="entry name" value="TonB_dep_Rec_b-barrel"/>
    <property type="match status" value="1"/>
</dbReference>
<keyword evidence="20" id="KW-1185">Reference proteome</keyword>
<dbReference type="RefSeq" id="WP_088711314.1">
    <property type="nucleotide sequence ID" value="NZ_NFZT01000001.1"/>
</dbReference>
<evidence type="ECO:0000256" key="13">
    <source>
        <dbReference type="ARBA" id="ARBA00023237"/>
    </source>
</evidence>
<proteinExistence type="inferred from homology"/>
<evidence type="ECO:0000313" key="20">
    <source>
        <dbReference type="Proteomes" id="UP000198462"/>
    </source>
</evidence>
<keyword evidence="9" id="KW-0406">Ion transport</keyword>
<evidence type="ECO:0000256" key="12">
    <source>
        <dbReference type="ARBA" id="ARBA00023170"/>
    </source>
</evidence>
<dbReference type="InterPro" id="IPR010105">
    <property type="entry name" value="TonB_sidphr_rcpt"/>
</dbReference>
<evidence type="ECO:0000256" key="1">
    <source>
        <dbReference type="ARBA" id="ARBA00004571"/>
    </source>
</evidence>
<evidence type="ECO:0000256" key="3">
    <source>
        <dbReference type="ARBA" id="ARBA00022448"/>
    </source>
</evidence>
<evidence type="ECO:0000259" key="17">
    <source>
        <dbReference type="Pfam" id="PF00593"/>
    </source>
</evidence>
<keyword evidence="3 14" id="KW-0813">Transport</keyword>
<dbReference type="GO" id="GO:0015344">
    <property type="term" value="F:siderophore uptake transmembrane transporter activity"/>
    <property type="evidence" value="ECO:0007669"/>
    <property type="project" value="TreeGrafter"/>
</dbReference>
<dbReference type="PANTHER" id="PTHR32552">
    <property type="entry name" value="FERRICHROME IRON RECEPTOR-RELATED"/>
    <property type="match status" value="1"/>
</dbReference>
<feature type="chain" id="PRO_5012668384" evidence="16">
    <location>
        <begin position="23"/>
        <end position="724"/>
    </location>
</feature>
<dbReference type="Gene3D" id="2.170.130.10">
    <property type="entry name" value="TonB-dependent receptor, plug domain"/>
    <property type="match status" value="1"/>
</dbReference>
<evidence type="ECO:0000256" key="9">
    <source>
        <dbReference type="ARBA" id="ARBA00023065"/>
    </source>
</evidence>
<feature type="domain" description="TonB-dependent receptor plug" evidence="18">
    <location>
        <begin position="73"/>
        <end position="173"/>
    </location>
</feature>
<comment type="similarity">
    <text evidence="2 14 15">Belongs to the TonB-dependent receptor family.</text>
</comment>
<dbReference type="PROSITE" id="PS52016">
    <property type="entry name" value="TONB_DEPENDENT_REC_3"/>
    <property type="match status" value="1"/>
</dbReference>
<gene>
    <name evidence="19" type="ORF">B5C34_02980</name>
</gene>
<evidence type="ECO:0000256" key="2">
    <source>
        <dbReference type="ARBA" id="ARBA00009810"/>
    </source>
</evidence>
<reference evidence="20" key="1">
    <citation type="submission" date="2017-05" db="EMBL/GenBank/DDBJ databases">
        <authorList>
            <person name="Lin X."/>
        </authorList>
    </citation>
    <scope>NUCLEOTIDE SEQUENCE [LARGE SCALE GENOMIC DNA]</scope>
    <source>
        <strain evidence="20">JLT2012</strain>
    </source>
</reference>
<evidence type="ECO:0000313" key="19">
    <source>
        <dbReference type="EMBL" id="OWV32519.1"/>
    </source>
</evidence>
<evidence type="ECO:0000256" key="5">
    <source>
        <dbReference type="ARBA" id="ARBA00022496"/>
    </source>
</evidence>
<dbReference type="Pfam" id="PF07715">
    <property type="entry name" value="Plug"/>
    <property type="match status" value="1"/>
</dbReference>
<evidence type="ECO:0000256" key="8">
    <source>
        <dbReference type="ARBA" id="ARBA00023004"/>
    </source>
</evidence>
<evidence type="ECO:0000256" key="7">
    <source>
        <dbReference type="ARBA" id="ARBA00022729"/>
    </source>
</evidence>
<evidence type="ECO:0000256" key="14">
    <source>
        <dbReference type="PROSITE-ProRule" id="PRU01360"/>
    </source>
</evidence>
<organism evidence="19 20">
    <name type="scientific">Pacificimonas flava</name>
    <dbReference type="NCBI Taxonomy" id="1234595"/>
    <lineage>
        <taxon>Bacteria</taxon>
        <taxon>Pseudomonadati</taxon>
        <taxon>Pseudomonadota</taxon>
        <taxon>Alphaproteobacteria</taxon>
        <taxon>Sphingomonadales</taxon>
        <taxon>Sphingosinicellaceae</taxon>
        <taxon>Pacificimonas</taxon>
    </lineage>
</organism>
<evidence type="ECO:0000259" key="18">
    <source>
        <dbReference type="Pfam" id="PF07715"/>
    </source>
</evidence>
<keyword evidence="6 14" id="KW-0812">Transmembrane</keyword>
<dbReference type="PANTHER" id="PTHR32552:SF68">
    <property type="entry name" value="FERRICHROME OUTER MEMBRANE TRANSPORTER_PHAGE RECEPTOR"/>
    <property type="match status" value="1"/>
</dbReference>
<dbReference type="EMBL" id="NFZT01000001">
    <property type="protein sequence ID" value="OWV32519.1"/>
    <property type="molecule type" value="Genomic_DNA"/>
</dbReference>
<keyword evidence="12 19" id="KW-0675">Receptor</keyword>
<keyword evidence="7 16" id="KW-0732">Signal</keyword>
<comment type="subcellular location">
    <subcellularLocation>
        <location evidence="1 14">Cell outer membrane</location>
        <topology evidence="1 14">Multi-pass membrane protein</topology>
    </subcellularLocation>
</comment>
<evidence type="ECO:0000256" key="10">
    <source>
        <dbReference type="ARBA" id="ARBA00023077"/>
    </source>
</evidence>
<protein>
    <submittedName>
        <fullName evidence="19">TonB-dependent siderophore receptor</fullName>
    </submittedName>
</protein>
<evidence type="ECO:0000256" key="11">
    <source>
        <dbReference type="ARBA" id="ARBA00023136"/>
    </source>
</evidence>
<comment type="caution">
    <text evidence="19">The sequence shown here is derived from an EMBL/GenBank/DDBJ whole genome shotgun (WGS) entry which is preliminary data.</text>
</comment>
<dbReference type="SUPFAM" id="SSF56935">
    <property type="entry name" value="Porins"/>
    <property type="match status" value="1"/>
</dbReference>
<evidence type="ECO:0000256" key="4">
    <source>
        <dbReference type="ARBA" id="ARBA00022452"/>
    </source>
</evidence>
<evidence type="ECO:0000256" key="15">
    <source>
        <dbReference type="RuleBase" id="RU003357"/>
    </source>
</evidence>
<sequence>MMAFRMPMLLACTAMAATSVQAADTAASEADSQPATAPVLLAMAATDTVSDEQIVVTAARRSAEGATKTDTPLIEVPQPITVITDDEFLSQGALSISDTVRYAAGVVANPYGPDSRVDGGFIRGVTPLQFRDGMRDIFSYYVSIRADPYNFDQVEIIRGPASVLFGAGALGGIINLVSKTPEFETSGEVALRYGTYDRKEALADVTGTIAGDVAGRLAVRVRDSDTRVDYVGDDRVMVAPSVTWQPTDRTEVTLIGLYQEDDTGSTSQFPPLVGTLLPNPNGELPEDLFVGKPGWDRYDGRLLQGTGMLRHEFNDTLRLNLKARYIDSDITYFTHYADSYSNPLNPYLDEEQRTIGLYASGSIGSMDIFSTDNNLQVDFATGSEIEHRLLAGVDYRWNRVRQTQGYGYEFIDIYDIDYDSLLDYDGGIPQPASSSDTSQKQLGFYLQDQIRIWDRVSVVLGVRHDDVTTSQPGTADVDADATSFRAGIIGEVVDGVSPFFSYTESFEPISGTLFAGGPAYEPKQGRQFEAGVKIHPDPTTLITATAFHIKETNRAISDDSTADPNDRIQAGEATSKGFELEARKSFAGDFSLIAAYSYNEAYLSETDAANAPLIGKQLDNVPKHLASLWGSKAFDLGNAMSLRLGAGGRYVGEAKSFGPAFPNGLETPDYFLVDALAELSWERWSFAVNSTNLLGEDFYASCLARGDCFLGEARQVFGTLKYEF</sequence>
<dbReference type="GO" id="GO:0038023">
    <property type="term" value="F:signaling receptor activity"/>
    <property type="evidence" value="ECO:0007669"/>
    <property type="project" value="InterPro"/>
</dbReference>
<name>A0A219B3X8_9SPHN</name>
<dbReference type="InterPro" id="IPR012910">
    <property type="entry name" value="Plug_dom"/>
</dbReference>
<dbReference type="Proteomes" id="UP000198462">
    <property type="component" value="Unassembled WGS sequence"/>
</dbReference>
<keyword evidence="5" id="KW-0410">Iron transport</keyword>
<keyword evidence="8" id="KW-0408">Iron</keyword>
<dbReference type="AlphaFoldDB" id="A0A219B3X8"/>
<feature type="signal peptide" evidence="16">
    <location>
        <begin position="1"/>
        <end position="22"/>
    </location>
</feature>
<dbReference type="InterPro" id="IPR036942">
    <property type="entry name" value="Beta-barrel_TonB_sf"/>
</dbReference>
<dbReference type="NCBIfam" id="TIGR01783">
    <property type="entry name" value="TonB-siderophor"/>
    <property type="match status" value="1"/>
</dbReference>